<comment type="caution">
    <text evidence="2">The sequence shown here is derived from an EMBL/GenBank/DDBJ whole genome shotgun (WGS) entry which is preliminary data.</text>
</comment>
<dbReference type="Proteomes" id="UP001595699">
    <property type="component" value="Unassembled WGS sequence"/>
</dbReference>
<dbReference type="SUPFAM" id="SSF51735">
    <property type="entry name" value="NAD(P)-binding Rossmann-fold domains"/>
    <property type="match status" value="1"/>
</dbReference>
<protein>
    <submittedName>
        <fullName evidence="2">NAD(P)H-binding protein</fullName>
    </submittedName>
</protein>
<dbReference type="PANTHER" id="PTHR43162:SF1">
    <property type="entry name" value="PRESTALK A DIFFERENTIATION PROTEIN A"/>
    <property type="match status" value="1"/>
</dbReference>
<feature type="domain" description="NAD(P)-binding" evidence="1">
    <location>
        <begin position="43"/>
        <end position="171"/>
    </location>
</feature>
<dbReference type="InterPro" id="IPR051604">
    <property type="entry name" value="Ergot_Alk_Oxidoreductase"/>
</dbReference>
<dbReference type="Gene3D" id="3.40.50.720">
    <property type="entry name" value="NAD(P)-binding Rossmann-like Domain"/>
    <property type="match status" value="1"/>
</dbReference>
<proteinExistence type="predicted"/>
<name>A0ABV7YMJ1_9ACTN</name>
<gene>
    <name evidence="2" type="ORF">ACFOUW_35920</name>
</gene>
<accession>A0ABV7YMJ1</accession>
<organism evidence="2 3">
    <name type="scientific">Tenggerimyces flavus</name>
    <dbReference type="NCBI Taxonomy" id="1708749"/>
    <lineage>
        <taxon>Bacteria</taxon>
        <taxon>Bacillati</taxon>
        <taxon>Actinomycetota</taxon>
        <taxon>Actinomycetes</taxon>
        <taxon>Propionibacteriales</taxon>
        <taxon>Nocardioidaceae</taxon>
        <taxon>Tenggerimyces</taxon>
    </lineage>
</organism>
<dbReference type="Gene3D" id="3.90.25.10">
    <property type="entry name" value="UDP-galactose 4-epimerase, domain 1"/>
    <property type="match status" value="1"/>
</dbReference>
<dbReference type="InterPro" id="IPR016040">
    <property type="entry name" value="NAD(P)-bd_dom"/>
</dbReference>
<dbReference type="RefSeq" id="WP_205117525.1">
    <property type="nucleotide sequence ID" value="NZ_JAFBCM010000001.1"/>
</dbReference>
<reference evidence="3" key="1">
    <citation type="journal article" date="2019" name="Int. J. Syst. Evol. Microbiol.">
        <title>The Global Catalogue of Microorganisms (GCM) 10K type strain sequencing project: providing services to taxonomists for standard genome sequencing and annotation.</title>
        <authorList>
            <consortium name="The Broad Institute Genomics Platform"/>
            <consortium name="The Broad Institute Genome Sequencing Center for Infectious Disease"/>
            <person name="Wu L."/>
            <person name="Ma J."/>
        </authorList>
    </citation>
    <scope>NUCLEOTIDE SEQUENCE [LARGE SCALE GENOMIC DNA]</scope>
    <source>
        <strain evidence="3">CGMCC 4.7241</strain>
    </source>
</reference>
<dbReference type="PANTHER" id="PTHR43162">
    <property type="match status" value="1"/>
</dbReference>
<dbReference type="Pfam" id="PF13460">
    <property type="entry name" value="NAD_binding_10"/>
    <property type="match status" value="1"/>
</dbReference>
<dbReference type="EMBL" id="JBHRZH010000050">
    <property type="protein sequence ID" value="MFC3766262.1"/>
    <property type="molecule type" value="Genomic_DNA"/>
</dbReference>
<dbReference type="InterPro" id="IPR036291">
    <property type="entry name" value="NAD(P)-bd_dom_sf"/>
</dbReference>
<evidence type="ECO:0000259" key="1">
    <source>
        <dbReference type="Pfam" id="PF13460"/>
    </source>
</evidence>
<evidence type="ECO:0000313" key="3">
    <source>
        <dbReference type="Proteomes" id="UP001595699"/>
    </source>
</evidence>
<keyword evidence="3" id="KW-1185">Reference proteome</keyword>
<evidence type="ECO:0000313" key="2">
    <source>
        <dbReference type="EMBL" id="MFC3766262.1"/>
    </source>
</evidence>
<sequence length="275" mass="29662">MTNELPVLLVGGRGKTGHRVATRLKSLGRAVRIGSRTGEPPFDWDDQSTWGPALTGVSAAYVTYYPDIAIEGAADAIRRFVDVALEHGVRRLVLLSGRGEPEARKSEEILEASGADWTMVRCGWFAQNFSEGMFVDYVLAGEVALPAGEVGEPFVDVDDIADVVVAALTEPGHVGQLYELTGPRLLTFAEAVAEIAKAAGRQVEYREVSTEEFVAGLSAVGVPKEIVEFLAFLFGEVLDGRNEHVTDGVQRVLGRPPKDFADYARDAATTGVWNV</sequence>